<comment type="caution">
    <text evidence="1">The sequence shown here is derived from an EMBL/GenBank/DDBJ whole genome shotgun (WGS) entry which is preliminary data.</text>
</comment>
<dbReference type="OrthoDB" id="1664004at2"/>
<organism evidence="1 2">
    <name type="scientific">Pedobacter cryophilus</name>
    <dbReference type="NCBI Taxonomy" id="2571271"/>
    <lineage>
        <taxon>Bacteria</taxon>
        <taxon>Pseudomonadati</taxon>
        <taxon>Bacteroidota</taxon>
        <taxon>Sphingobacteriia</taxon>
        <taxon>Sphingobacteriales</taxon>
        <taxon>Sphingobacteriaceae</taxon>
        <taxon>Pedobacter</taxon>
    </lineage>
</organism>
<name>A0A4U1BVS2_9SPHI</name>
<gene>
    <name evidence="1" type="ORF">FA046_14070</name>
</gene>
<accession>A0A4U1BVS2</accession>
<dbReference type="AlphaFoldDB" id="A0A4U1BVS2"/>
<dbReference type="Pfam" id="PF22507">
    <property type="entry name" value="DUF6994"/>
    <property type="match status" value="1"/>
</dbReference>
<dbReference type="EMBL" id="SWBP01000005">
    <property type="protein sequence ID" value="TKB96307.1"/>
    <property type="molecule type" value="Genomic_DNA"/>
</dbReference>
<dbReference type="InterPro" id="IPR054263">
    <property type="entry name" value="DUF6994"/>
</dbReference>
<keyword evidence="2" id="KW-1185">Reference proteome</keyword>
<dbReference type="Proteomes" id="UP000308181">
    <property type="component" value="Unassembled WGS sequence"/>
</dbReference>
<protein>
    <submittedName>
        <fullName evidence="1">Uncharacterized protein</fullName>
    </submittedName>
</protein>
<reference evidence="1 2" key="1">
    <citation type="submission" date="2019-04" db="EMBL/GenBank/DDBJ databases">
        <title>Pedobacter sp. AR-3-17 sp. nov., isolated from Arctic soil.</title>
        <authorList>
            <person name="Dahal R.H."/>
            <person name="Kim D.-U."/>
        </authorList>
    </citation>
    <scope>NUCLEOTIDE SEQUENCE [LARGE SCALE GENOMIC DNA]</scope>
    <source>
        <strain evidence="1 2">AR-3-17</strain>
    </source>
</reference>
<dbReference type="RefSeq" id="WP_136827174.1">
    <property type="nucleotide sequence ID" value="NZ_SWBP01000005.1"/>
</dbReference>
<evidence type="ECO:0000313" key="1">
    <source>
        <dbReference type="EMBL" id="TKB96307.1"/>
    </source>
</evidence>
<evidence type="ECO:0000313" key="2">
    <source>
        <dbReference type="Proteomes" id="UP000308181"/>
    </source>
</evidence>
<sequence>MIDINFNFHSDSKGGDPDICSPTLKKYHQILWSKLLPNGKLFELNKKSGAYLNHKSDTQEFYLGSDAITNSYKHHKLKFWLTSQIAEDVEELYIAGSTIGAYTLFPNKKINGFQTINQVRGINKLIDDRFDLTLECIRLFYKNQSSPLYFTLNIFKHFFELFETFKGYVDFFLLNDLVDENYHINFFLPFHDLNSRPILSNKDEYLIYKQNALSFINSRNIRIMNYIETKLI</sequence>
<proteinExistence type="predicted"/>